<feature type="region of interest" description="Disordered" evidence="1">
    <location>
        <begin position="304"/>
        <end position="379"/>
    </location>
</feature>
<feature type="region of interest" description="Disordered" evidence="1">
    <location>
        <begin position="404"/>
        <end position="451"/>
    </location>
</feature>
<feature type="compositionally biased region" description="Polar residues" evidence="1">
    <location>
        <begin position="516"/>
        <end position="539"/>
    </location>
</feature>
<name>A0A6G1K316_9PLEO</name>
<feature type="compositionally biased region" description="Basic and acidic residues" evidence="1">
    <location>
        <begin position="695"/>
        <end position="719"/>
    </location>
</feature>
<feature type="compositionally biased region" description="Polar residues" evidence="1">
    <location>
        <begin position="441"/>
        <end position="451"/>
    </location>
</feature>
<reference evidence="2" key="1">
    <citation type="journal article" date="2020" name="Stud. Mycol.">
        <title>101 Dothideomycetes genomes: a test case for predicting lifestyles and emergence of pathogens.</title>
        <authorList>
            <person name="Haridas S."/>
            <person name="Albert R."/>
            <person name="Binder M."/>
            <person name="Bloem J."/>
            <person name="Labutti K."/>
            <person name="Salamov A."/>
            <person name="Andreopoulos B."/>
            <person name="Baker S."/>
            <person name="Barry K."/>
            <person name="Bills G."/>
            <person name="Bluhm B."/>
            <person name="Cannon C."/>
            <person name="Castanera R."/>
            <person name="Culley D."/>
            <person name="Daum C."/>
            <person name="Ezra D."/>
            <person name="Gonzalez J."/>
            <person name="Henrissat B."/>
            <person name="Kuo A."/>
            <person name="Liang C."/>
            <person name="Lipzen A."/>
            <person name="Lutzoni F."/>
            <person name="Magnuson J."/>
            <person name="Mondo S."/>
            <person name="Nolan M."/>
            <person name="Ohm R."/>
            <person name="Pangilinan J."/>
            <person name="Park H.-J."/>
            <person name="Ramirez L."/>
            <person name="Alfaro M."/>
            <person name="Sun H."/>
            <person name="Tritt A."/>
            <person name="Yoshinaga Y."/>
            <person name="Zwiers L.-H."/>
            <person name="Turgeon B."/>
            <person name="Goodwin S."/>
            <person name="Spatafora J."/>
            <person name="Crous P."/>
            <person name="Grigoriev I."/>
        </authorList>
    </citation>
    <scope>NUCLEOTIDE SEQUENCE</scope>
    <source>
        <strain evidence="2">CBS 279.74</strain>
    </source>
</reference>
<evidence type="ECO:0000313" key="3">
    <source>
        <dbReference type="Proteomes" id="UP000799428"/>
    </source>
</evidence>
<feature type="region of interest" description="Disordered" evidence="1">
    <location>
        <begin position="647"/>
        <end position="743"/>
    </location>
</feature>
<dbReference type="Proteomes" id="UP000799428">
    <property type="component" value="Unassembled WGS sequence"/>
</dbReference>
<evidence type="ECO:0000256" key="1">
    <source>
        <dbReference type="SAM" id="MobiDB-lite"/>
    </source>
</evidence>
<feature type="region of interest" description="Disordered" evidence="1">
    <location>
        <begin position="483"/>
        <end position="539"/>
    </location>
</feature>
<feature type="compositionally biased region" description="Acidic residues" evidence="1">
    <location>
        <begin position="404"/>
        <end position="413"/>
    </location>
</feature>
<evidence type="ECO:0000313" key="2">
    <source>
        <dbReference type="EMBL" id="KAF2707254.1"/>
    </source>
</evidence>
<feature type="compositionally biased region" description="Basic and acidic residues" evidence="1">
    <location>
        <begin position="505"/>
        <end position="515"/>
    </location>
</feature>
<gene>
    <name evidence="2" type="ORF">K504DRAFT_504430</name>
</gene>
<dbReference type="OrthoDB" id="3801601at2759"/>
<feature type="compositionally biased region" description="Low complexity" evidence="1">
    <location>
        <begin position="658"/>
        <end position="667"/>
    </location>
</feature>
<feature type="compositionally biased region" description="Polar residues" evidence="1">
    <location>
        <begin position="363"/>
        <end position="375"/>
    </location>
</feature>
<protein>
    <submittedName>
        <fullName evidence="2">Uncharacterized protein</fullName>
    </submittedName>
</protein>
<feature type="region of interest" description="Disordered" evidence="1">
    <location>
        <begin position="217"/>
        <end position="261"/>
    </location>
</feature>
<keyword evidence="3" id="KW-1185">Reference proteome</keyword>
<feature type="compositionally biased region" description="Polar residues" evidence="1">
    <location>
        <begin position="332"/>
        <end position="342"/>
    </location>
</feature>
<dbReference type="AlphaFoldDB" id="A0A6G1K316"/>
<feature type="compositionally biased region" description="Basic residues" evidence="1">
    <location>
        <begin position="343"/>
        <end position="354"/>
    </location>
</feature>
<dbReference type="EMBL" id="MU005774">
    <property type="protein sequence ID" value="KAF2707254.1"/>
    <property type="molecule type" value="Genomic_DNA"/>
</dbReference>
<proteinExistence type="predicted"/>
<sequence>MSGHSSRLDDLRQAIQASNAAAAAAYAASAWPPDCEHSTTALPSTLQSWCMKSCPPCFVAYYIAHIKEANQRFEKRGGIFMSKEMGDNQHKISRDQWRRAKVRLCNAVPILEKHLQMEMDKDGAKTSDRNKELNRLRGAEGWALVIEALELLEKEQDQCCVVPGFVLAEGEKYQGYEEDTEVDDGEETALDTEVEDTVEKMMAEVKENFQIIIEEGNEEMAEKENRPPSDSSFPSMEDPTSSTKPKKKLTGATDKVGVDELDEELQEAFNLGYEADEELQEALNLDHELNEELQEASNLGAEVITARETECNRKTPSTETNKETGRKLAVSDSPTWSTSSPKSIHKSGPRRSSRRQSFSTTSPASASWNPSSTISGGVDKKIAKTAEKRMYRKLDLEAKLVPIEEDVGTEEDAATQSSTPPSTSRIMPGSESPIPIVGPYSFSQHASSTKAESMVNNVDSISEEEKLREAWFGHVNGARGPLLKSGKELPNQGDAPVPNSPWLELKAEPTPDHEMSSQTNTPTSPNLSPVMTSPRQATVSASILKRKAKVPPQDSLARKTVRILDFALILPARPVIASDNLSTSALMQPHNHHTTAETSHRRGRFCRKRERYVPCTWASPQGFEKMDTSYFRTDWLEVERIWADTAQGGNEEDDEVAPEPASPSESPKPLDPSSPSNASTMADVLASPMPAELQDDLKQHEEKGDEAEETAKKPSEEPLRMSQAEVSAVANMTQDVRESDTREKEVQAAEDEVKLQTSLRNIAWAWTLLVLLKVVGR</sequence>
<organism evidence="2 3">
    <name type="scientific">Pleomassaria siparia CBS 279.74</name>
    <dbReference type="NCBI Taxonomy" id="1314801"/>
    <lineage>
        <taxon>Eukaryota</taxon>
        <taxon>Fungi</taxon>
        <taxon>Dikarya</taxon>
        <taxon>Ascomycota</taxon>
        <taxon>Pezizomycotina</taxon>
        <taxon>Dothideomycetes</taxon>
        <taxon>Pleosporomycetidae</taxon>
        <taxon>Pleosporales</taxon>
        <taxon>Pleomassariaceae</taxon>
        <taxon>Pleomassaria</taxon>
    </lineage>
</organism>
<accession>A0A6G1K316</accession>